<proteinExistence type="predicted"/>
<dbReference type="InterPro" id="IPR032104">
    <property type="entry name" value="Spaetzle"/>
</dbReference>
<dbReference type="GO" id="GO:0008083">
    <property type="term" value="F:growth factor activity"/>
    <property type="evidence" value="ECO:0007669"/>
    <property type="project" value="TreeGrafter"/>
</dbReference>
<dbReference type="Proteomes" id="UP001353858">
    <property type="component" value="Unassembled WGS sequence"/>
</dbReference>
<name>A0AAN7P535_9COLE</name>
<dbReference type="InterPro" id="IPR052444">
    <property type="entry name" value="Spz/Toll_ligand-like"/>
</dbReference>
<sequence>MGNFIKFAVLIICIAITNAIRHRRPQIASHHIEFNFKEKIQQSHDFKKFFDQRNLAETDDCIYHLCSNITNYPQYNIRSIIEKKKEFHNLFGPVIQPYEPPKLTGKSPSIIQGFEEKNMCATRQYTHYPQTALNKYRKRTVIVNVDDFRQAVSFEICLPNAKCFMDAHKPLHYETSCKQQFTLIRLVAVEENGNVILDKHIDDDLQMRQRKNSSAIALDAFPSPSTTFTSTRQEIDDYSKG</sequence>
<evidence type="ECO:0000256" key="3">
    <source>
        <dbReference type="ARBA" id="ARBA00023180"/>
    </source>
</evidence>
<dbReference type="SUPFAM" id="SSF57501">
    <property type="entry name" value="Cystine-knot cytokines"/>
    <property type="match status" value="1"/>
</dbReference>
<reference evidence="7" key="1">
    <citation type="submission" date="2023-01" db="EMBL/GenBank/DDBJ databases">
        <title>Key to firefly adult light organ development and bioluminescence: homeobox transcription factors regulate luciferase expression and transportation to peroxisome.</title>
        <authorList>
            <person name="Fu X."/>
        </authorList>
    </citation>
    <scope>NUCLEOTIDE SEQUENCE [LARGE SCALE GENOMIC DNA]</scope>
</reference>
<feature type="signal peptide" evidence="4">
    <location>
        <begin position="1"/>
        <end position="19"/>
    </location>
</feature>
<evidence type="ECO:0000259" key="5">
    <source>
        <dbReference type="Pfam" id="PF16077"/>
    </source>
</evidence>
<dbReference type="InterPro" id="IPR029034">
    <property type="entry name" value="Cystine-knot_cytokine"/>
</dbReference>
<dbReference type="GO" id="GO:0045087">
    <property type="term" value="P:innate immune response"/>
    <property type="evidence" value="ECO:0007669"/>
    <property type="project" value="TreeGrafter"/>
</dbReference>
<feature type="chain" id="PRO_5042991296" description="Spaetzle domain-containing protein" evidence="4">
    <location>
        <begin position="20"/>
        <end position="241"/>
    </location>
</feature>
<dbReference type="GO" id="GO:0005121">
    <property type="term" value="F:Toll binding"/>
    <property type="evidence" value="ECO:0007669"/>
    <property type="project" value="TreeGrafter"/>
</dbReference>
<keyword evidence="3" id="KW-0325">Glycoprotein</keyword>
<evidence type="ECO:0000256" key="4">
    <source>
        <dbReference type="SAM" id="SignalP"/>
    </source>
</evidence>
<dbReference type="EMBL" id="JARPUR010000002">
    <property type="protein sequence ID" value="KAK4880930.1"/>
    <property type="molecule type" value="Genomic_DNA"/>
</dbReference>
<feature type="domain" description="Spaetzle" evidence="5">
    <location>
        <begin position="118"/>
        <end position="197"/>
    </location>
</feature>
<dbReference type="PANTHER" id="PTHR23199">
    <property type="entry name" value="NEUROTROPHIN 1-RELATED"/>
    <property type="match status" value="1"/>
</dbReference>
<evidence type="ECO:0000313" key="6">
    <source>
        <dbReference type="EMBL" id="KAK4880930.1"/>
    </source>
</evidence>
<protein>
    <recommendedName>
        <fullName evidence="5">Spaetzle domain-containing protein</fullName>
    </recommendedName>
</protein>
<comment type="caution">
    <text evidence="6">The sequence shown here is derived from an EMBL/GenBank/DDBJ whole genome shotgun (WGS) entry which is preliminary data.</text>
</comment>
<dbReference type="GO" id="GO:0005615">
    <property type="term" value="C:extracellular space"/>
    <property type="evidence" value="ECO:0007669"/>
    <property type="project" value="UniProtKB-ARBA"/>
</dbReference>
<keyword evidence="7" id="KW-1185">Reference proteome</keyword>
<evidence type="ECO:0000313" key="7">
    <source>
        <dbReference type="Proteomes" id="UP001353858"/>
    </source>
</evidence>
<dbReference type="Gene3D" id="2.10.90.10">
    <property type="entry name" value="Cystine-knot cytokines"/>
    <property type="match status" value="1"/>
</dbReference>
<organism evidence="6 7">
    <name type="scientific">Aquatica leii</name>
    <dbReference type="NCBI Taxonomy" id="1421715"/>
    <lineage>
        <taxon>Eukaryota</taxon>
        <taxon>Metazoa</taxon>
        <taxon>Ecdysozoa</taxon>
        <taxon>Arthropoda</taxon>
        <taxon>Hexapoda</taxon>
        <taxon>Insecta</taxon>
        <taxon>Pterygota</taxon>
        <taxon>Neoptera</taxon>
        <taxon>Endopterygota</taxon>
        <taxon>Coleoptera</taxon>
        <taxon>Polyphaga</taxon>
        <taxon>Elateriformia</taxon>
        <taxon>Elateroidea</taxon>
        <taxon>Lampyridae</taxon>
        <taxon>Luciolinae</taxon>
        <taxon>Aquatica</taxon>
    </lineage>
</organism>
<dbReference type="PANTHER" id="PTHR23199:SF12">
    <property type="entry name" value="NEUROTROPHIN 1-RELATED"/>
    <property type="match status" value="1"/>
</dbReference>
<accession>A0AAN7P535</accession>
<dbReference type="AlphaFoldDB" id="A0AAN7P535"/>
<keyword evidence="1 4" id="KW-0732">Signal</keyword>
<dbReference type="GO" id="GO:0021556">
    <property type="term" value="P:central nervous system formation"/>
    <property type="evidence" value="ECO:0007669"/>
    <property type="project" value="TreeGrafter"/>
</dbReference>
<evidence type="ECO:0000256" key="1">
    <source>
        <dbReference type="ARBA" id="ARBA00022729"/>
    </source>
</evidence>
<gene>
    <name evidence="6" type="ORF">RN001_004249</name>
</gene>
<keyword evidence="2" id="KW-1015">Disulfide bond</keyword>
<dbReference type="Pfam" id="PF16077">
    <property type="entry name" value="Spaetzle"/>
    <property type="match status" value="1"/>
</dbReference>
<evidence type="ECO:0000256" key="2">
    <source>
        <dbReference type="ARBA" id="ARBA00023157"/>
    </source>
</evidence>